<evidence type="ECO:0000256" key="3">
    <source>
        <dbReference type="SAM" id="SignalP"/>
    </source>
</evidence>
<gene>
    <name evidence="5" type="primary">LOC109466392</name>
</gene>
<feature type="transmembrane region" description="Helical" evidence="2">
    <location>
        <begin position="61"/>
        <end position="81"/>
    </location>
</feature>
<sequence>MAGYGLVFTAFFAGCVLVMVMGDDLCYWDGNYKTCYGDFAYCCGPHEFDCCDDGYYVYSAWWFWFIWVFLIIFIAACSYVVRRRCLATQTGTTVVIQRTIVPPPEACRTTVYGTTYGTHPQYNAAAPPPYQVQSDKQPLLG</sequence>
<organism evidence="4 5">
    <name type="scientific">Branchiostoma belcheri</name>
    <name type="common">Amphioxus</name>
    <dbReference type="NCBI Taxonomy" id="7741"/>
    <lineage>
        <taxon>Eukaryota</taxon>
        <taxon>Metazoa</taxon>
        <taxon>Chordata</taxon>
        <taxon>Cephalochordata</taxon>
        <taxon>Leptocardii</taxon>
        <taxon>Amphioxiformes</taxon>
        <taxon>Branchiostomatidae</taxon>
        <taxon>Branchiostoma</taxon>
    </lineage>
</organism>
<keyword evidence="4" id="KW-1185">Reference proteome</keyword>
<feature type="signal peptide" evidence="3">
    <location>
        <begin position="1"/>
        <end position="22"/>
    </location>
</feature>
<dbReference type="InterPro" id="IPR021684">
    <property type="entry name" value="WBP1-like"/>
</dbReference>
<evidence type="ECO:0000256" key="2">
    <source>
        <dbReference type="SAM" id="Phobius"/>
    </source>
</evidence>
<dbReference type="OrthoDB" id="10373861at2759"/>
<dbReference type="KEGG" id="bbel:109466392"/>
<feature type="chain" id="PRO_5028400269" evidence="3">
    <location>
        <begin position="23"/>
        <end position="141"/>
    </location>
</feature>
<keyword evidence="3" id="KW-0732">Signal</keyword>
<evidence type="ECO:0000313" key="4">
    <source>
        <dbReference type="Proteomes" id="UP000515135"/>
    </source>
</evidence>
<feature type="compositionally biased region" description="Polar residues" evidence="1">
    <location>
        <begin position="131"/>
        <end position="141"/>
    </location>
</feature>
<evidence type="ECO:0000256" key="1">
    <source>
        <dbReference type="SAM" id="MobiDB-lite"/>
    </source>
</evidence>
<reference evidence="5" key="1">
    <citation type="submission" date="2025-08" db="UniProtKB">
        <authorList>
            <consortium name="RefSeq"/>
        </authorList>
    </citation>
    <scope>IDENTIFICATION</scope>
    <source>
        <tissue evidence="5">Gonad</tissue>
    </source>
</reference>
<dbReference type="Pfam" id="PF11669">
    <property type="entry name" value="WBP-1"/>
    <property type="match status" value="1"/>
</dbReference>
<keyword evidence="2" id="KW-1133">Transmembrane helix</keyword>
<accession>A0A6P4YBP7</accession>
<dbReference type="GeneID" id="109466392"/>
<dbReference type="Proteomes" id="UP000515135">
    <property type="component" value="Unplaced"/>
</dbReference>
<dbReference type="RefSeq" id="XP_019619664.1">
    <property type="nucleotide sequence ID" value="XM_019764105.1"/>
</dbReference>
<name>A0A6P4YBP7_BRABE</name>
<feature type="region of interest" description="Disordered" evidence="1">
    <location>
        <begin position="122"/>
        <end position="141"/>
    </location>
</feature>
<evidence type="ECO:0000313" key="5">
    <source>
        <dbReference type="RefSeq" id="XP_019619664.1"/>
    </source>
</evidence>
<keyword evidence="2" id="KW-0472">Membrane</keyword>
<dbReference type="AlphaFoldDB" id="A0A6P4YBP7"/>
<protein>
    <submittedName>
        <fullName evidence="5">Uncharacterized protein LOC109466392 isoform X1</fullName>
    </submittedName>
</protein>
<keyword evidence="2" id="KW-0812">Transmembrane</keyword>
<proteinExistence type="predicted"/>